<feature type="transmembrane region" description="Helical" evidence="1">
    <location>
        <begin position="6"/>
        <end position="26"/>
    </location>
</feature>
<dbReference type="RefSeq" id="WP_013150529.1">
    <property type="nucleotide sequence ID" value="NC_014209.1"/>
</dbReference>
<evidence type="ECO:0000313" key="2">
    <source>
        <dbReference type="EMBL" id="ADH61254.1"/>
    </source>
</evidence>
<sequence length="173" mass="20040">MPFKNFLKPVFFLLLIITIIVFMLLLKNNATVGERVPSLPEAIKLAKRYTPLIFVENTDITLPGPRKRVLYGFDKNGKKLVVWVRNGNEPPNFVYLEQGITEIKAREILEARGVPKSAIRSLVLDFRATSENAKEREKITEVYWSDYVTNEEKHEVYFIDFYSGKILESKTIK</sequence>
<dbReference type="EMBL" id="CP002032">
    <property type="protein sequence ID" value="ADH61254.1"/>
    <property type="molecule type" value="Genomic_DNA"/>
</dbReference>
<dbReference type="SUPFAM" id="SSF54403">
    <property type="entry name" value="Cystatin/monellin"/>
    <property type="match status" value="1"/>
</dbReference>
<dbReference type="InterPro" id="IPR046350">
    <property type="entry name" value="Cystatin_sf"/>
</dbReference>
<gene>
    <name evidence="2" type="ordered locus">Tmath_1545</name>
</gene>
<keyword evidence="3" id="KW-1185">Reference proteome</keyword>
<evidence type="ECO:0000256" key="1">
    <source>
        <dbReference type="SAM" id="Phobius"/>
    </source>
</evidence>
<reference evidence="2 3" key="1">
    <citation type="submission" date="2010-05" db="EMBL/GenBank/DDBJ databases">
        <title>Complete sequence of Thermoanaerobacter mathranii subsp. mathranii mathranii str. A3.</title>
        <authorList>
            <consortium name="US DOE Joint Genome Institute"/>
            <person name="Lucas S."/>
            <person name="Copeland A."/>
            <person name="Lapidus A."/>
            <person name="Cheng J.-F."/>
            <person name="Bruce D."/>
            <person name="Goodwin L."/>
            <person name="Pitluck S."/>
            <person name="Held B."/>
            <person name="Detter J.C."/>
            <person name="Han C."/>
            <person name="Tapia R."/>
            <person name="Land M."/>
            <person name="Hauser L."/>
            <person name="Kyrpides N."/>
            <person name="Mikhailova N."/>
            <person name="Zhou J."/>
            <person name="Hemme C."/>
            <person name="Woyke T."/>
        </authorList>
    </citation>
    <scope>NUCLEOTIDE SEQUENCE [LARGE SCALE GENOMIC DNA]</scope>
    <source>
        <strain evidence="2 3">A3</strain>
    </source>
</reference>
<protein>
    <recommendedName>
        <fullName evidence="4">Propeptide PepSY amd peptidase M4</fullName>
    </recommendedName>
</protein>
<accession>A0ABN3Z6A1</accession>
<keyword evidence="1" id="KW-1133">Transmembrane helix</keyword>
<keyword evidence="1" id="KW-0812">Transmembrane</keyword>
<name>A0ABN3Z6A1_THEM3</name>
<organism evidence="2 3">
    <name type="scientific">Thermoanaerobacter mathranii subsp. mathranii (strain DSM 11426 / CCUG 53645 / CIP 108742 / A3)</name>
    <dbReference type="NCBI Taxonomy" id="583358"/>
    <lineage>
        <taxon>Bacteria</taxon>
        <taxon>Bacillati</taxon>
        <taxon>Bacillota</taxon>
        <taxon>Clostridia</taxon>
        <taxon>Thermoanaerobacterales</taxon>
        <taxon>Thermoanaerobacteraceae</taxon>
        <taxon>Thermoanaerobacter</taxon>
    </lineage>
</organism>
<evidence type="ECO:0008006" key="4">
    <source>
        <dbReference type="Google" id="ProtNLM"/>
    </source>
</evidence>
<keyword evidence="1" id="KW-0472">Membrane</keyword>
<evidence type="ECO:0000313" key="3">
    <source>
        <dbReference type="Proteomes" id="UP000002064"/>
    </source>
</evidence>
<proteinExistence type="predicted"/>
<dbReference type="Proteomes" id="UP000002064">
    <property type="component" value="Chromosome"/>
</dbReference>